<keyword evidence="5" id="KW-1015">Disulfide bond</keyword>
<comment type="cofactor">
    <cofactor evidence="1">
        <name>Ca(2+)</name>
        <dbReference type="ChEBI" id="CHEBI:29108"/>
    </cofactor>
</comment>
<feature type="domain" description="Cadherin" evidence="8">
    <location>
        <begin position="245"/>
        <end position="328"/>
    </location>
</feature>
<protein>
    <submittedName>
        <fullName evidence="11">Cadherin domain-containing protein</fullName>
    </submittedName>
</protein>
<feature type="region of interest" description="Disordered" evidence="7">
    <location>
        <begin position="1"/>
        <end position="142"/>
    </location>
</feature>
<dbReference type="PRINTS" id="PR00313">
    <property type="entry name" value="CABNDNGRPT"/>
</dbReference>
<dbReference type="PROSITE" id="PS50268">
    <property type="entry name" value="CADHERIN_2"/>
    <property type="match status" value="5"/>
</dbReference>
<feature type="region of interest" description="Disordered" evidence="7">
    <location>
        <begin position="157"/>
        <end position="229"/>
    </location>
</feature>
<dbReference type="InterPro" id="IPR051360">
    <property type="entry name" value="Neuronal_Pentraxin_Related"/>
</dbReference>
<dbReference type="Proteomes" id="UP001596116">
    <property type="component" value="Unassembled WGS sequence"/>
</dbReference>
<feature type="compositionally biased region" description="Low complexity" evidence="7">
    <location>
        <begin position="186"/>
        <end position="198"/>
    </location>
</feature>
<dbReference type="SUPFAM" id="SSF56988">
    <property type="entry name" value="Anthrax protective antigen"/>
    <property type="match status" value="2"/>
</dbReference>
<dbReference type="InterPro" id="IPR013320">
    <property type="entry name" value="ConA-like_dom_sf"/>
</dbReference>
<dbReference type="PROSITE" id="PS51820">
    <property type="entry name" value="PA14"/>
    <property type="match status" value="2"/>
</dbReference>
<reference evidence="11 12" key="1">
    <citation type="submission" date="2024-09" db="EMBL/GenBank/DDBJ databases">
        <authorList>
            <person name="Zhang Z.-H."/>
        </authorList>
    </citation>
    <scope>NUCLEOTIDE SEQUENCE [LARGE SCALE GENOMIC DNA]</scope>
    <source>
        <strain evidence="11 12">HHTR114</strain>
    </source>
</reference>
<evidence type="ECO:0000256" key="1">
    <source>
        <dbReference type="ARBA" id="ARBA00001913"/>
    </source>
</evidence>
<dbReference type="InterPro" id="IPR011658">
    <property type="entry name" value="PA14_dom"/>
</dbReference>
<dbReference type="SUPFAM" id="SSF49313">
    <property type="entry name" value="Cadherin-like"/>
    <property type="match status" value="5"/>
</dbReference>
<dbReference type="SUPFAM" id="SSF49899">
    <property type="entry name" value="Concanavalin A-like lectins/glucanases"/>
    <property type="match status" value="2"/>
</dbReference>
<dbReference type="SMART" id="SM00159">
    <property type="entry name" value="PTX"/>
    <property type="match status" value="1"/>
</dbReference>
<dbReference type="InterPro" id="IPR037524">
    <property type="entry name" value="PA14/GLEYA"/>
</dbReference>
<evidence type="ECO:0000256" key="3">
    <source>
        <dbReference type="ARBA" id="ARBA00022729"/>
    </source>
</evidence>
<dbReference type="EMBL" id="JBHPON010000002">
    <property type="protein sequence ID" value="MFC6036912.1"/>
    <property type="molecule type" value="Genomic_DNA"/>
</dbReference>
<accession>A0ABW1L1V6</accession>
<feature type="domain" description="Cadherin" evidence="8">
    <location>
        <begin position="328"/>
        <end position="422"/>
    </location>
</feature>
<comment type="caution">
    <text evidence="11">The sequence shown here is derived from an EMBL/GenBank/DDBJ whole genome shotgun (WGS) entry which is preliminary data.</text>
</comment>
<feature type="domain" description="PA14" evidence="9">
    <location>
        <begin position="678"/>
        <end position="825"/>
    </location>
</feature>
<feature type="domain" description="Cadherin" evidence="8">
    <location>
        <begin position="1167"/>
        <end position="1265"/>
    </location>
</feature>
<dbReference type="InterPro" id="IPR011049">
    <property type="entry name" value="Serralysin-like_metalloprot_C"/>
</dbReference>
<dbReference type="PROSITE" id="PS51828">
    <property type="entry name" value="PTX_2"/>
    <property type="match status" value="2"/>
</dbReference>
<dbReference type="PANTHER" id="PTHR19277">
    <property type="entry name" value="PENTRAXIN"/>
    <property type="match status" value="1"/>
</dbReference>
<organism evidence="11 12">
    <name type="scientific">Hyphococcus aureus</name>
    <dbReference type="NCBI Taxonomy" id="2666033"/>
    <lineage>
        <taxon>Bacteria</taxon>
        <taxon>Pseudomonadati</taxon>
        <taxon>Pseudomonadota</taxon>
        <taxon>Alphaproteobacteria</taxon>
        <taxon>Parvularculales</taxon>
        <taxon>Parvularculaceae</taxon>
        <taxon>Hyphococcus</taxon>
    </lineage>
</organism>
<keyword evidence="6" id="KW-0325">Glycoprotein</keyword>
<dbReference type="InterPro" id="IPR002126">
    <property type="entry name" value="Cadherin-like_dom"/>
</dbReference>
<dbReference type="InterPro" id="IPR006558">
    <property type="entry name" value="LamG-like"/>
</dbReference>
<evidence type="ECO:0000259" key="10">
    <source>
        <dbReference type="PROSITE" id="PS51828"/>
    </source>
</evidence>
<dbReference type="Pfam" id="PF00353">
    <property type="entry name" value="HemolysinCabind"/>
    <property type="match status" value="2"/>
</dbReference>
<feature type="domain" description="Pentraxin (PTX)" evidence="10">
    <location>
        <begin position="937"/>
        <end position="1150"/>
    </location>
</feature>
<evidence type="ECO:0000256" key="7">
    <source>
        <dbReference type="SAM" id="MobiDB-lite"/>
    </source>
</evidence>
<dbReference type="Gene3D" id="3.90.182.10">
    <property type="entry name" value="Toxin - Anthrax Protective Antigen,domain 1"/>
    <property type="match status" value="1"/>
</dbReference>
<feature type="domain" description="Pentraxin (PTX)" evidence="10">
    <location>
        <begin position="1266"/>
        <end position="1479"/>
    </location>
</feature>
<evidence type="ECO:0000256" key="2">
    <source>
        <dbReference type="ARBA" id="ARBA00022723"/>
    </source>
</evidence>
<keyword evidence="2" id="KW-0479">Metal-binding</keyword>
<dbReference type="InterPro" id="IPR001343">
    <property type="entry name" value="Hemolysn_Ca-bd"/>
</dbReference>
<evidence type="ECO:0000259" key="8">
    <source>
        <dbReference type="PROSITE" id="PS50268"/>
    </source>
</evidence>
<dbReference type="Gene3D" id="2.150.10.10">
    <property type="entry name" value="Serralysin-like metalloprotease, C-terminal"/>
    <property type="match status" value="1"/>
</dbReference>
<evidence type="ECO:0000256" key="5">
    <source>
        <dbReference type="ARBA" id="ARBA00023157"/>
    </source>
</evidence>
<dbReference type="Gene3D" id="2.60.40.60">
    <property type="entry name" value="Cadherins"/>
    <property type="match status" value="5"/>
</dbReference>
<dbReference type="PROSITE" id="PS00330">
    <property type="entry name" value="HEMOLYSIN_CALCIUM"/>
    <property type="match status" value="1"/>
</dbReference>
<dbReference type="InterPro" id="IPR001759">
    <property type="entry name" value="PTX_dom"/>
</dbReference>
<dbReference type="Gene3D" id="2.60.120.380">
    <property type="match status" value="1"/>
</dbReference>
<dbReference type="RefSeq" id="WP_379881839.1">
    <property type="nucleotide sequence ID" value="NZ_JBHPON010000002.1"/>
</dbReference>
<dbReference type="SMART" id="SM00112">
    <property type="entry name" value="CA"/>
    <property type="match status" value="7"/>
</dbReference>
<dbReference type="PANTHER" id="PTHR19277:SF125">
    <property type="entry name" value="B6"/>
    <property type="match status" value="1"/>
</dbReference>
<keyword evidence="4" id="KW-0106">Calcium</keyword>
<feature type="domain" description="Cadherin" evidence="8">
    <location>
        <begin position="1488"/>
        <end position="1590"/>
    </location>
</feature>
<dbReference type="CDD" id="cd11304">
    <property type="entry name" value="Cadherin_repeat"/>
    <property type="match status" value="5"/>
</dbReference>
<dbReference type="InterPro" id="IPR015919">
    <property type="entry name" value="Cadherin-like_sf"/>
</dbReference>
<gene>
    <name evidence="11" type="ORF">ACFMB1_15245</name>
</gene>
<feature type="domain" description="Cadherin" evidence="8">
    <location>
        <begin position="586"/>
        <end position="675"/>
    </location>
</feature>
<dbReference type="Pfam" id="PF00028">
    <property type="entry name" value="Cadherin"/>
    <property type="match status" value="1"/>
</dbReference>
<dbReference type="SUPFAM" id="SSF51120">
    <property type="entry name" value="beta-Roll"/>
    <property type="match status" value="1"/>
</dbReference>
<dbReference type="SMART" id="SM00758">
    <property type="entry name" value="PA14"/>
    <property type="match status" value="2"/>
</dbReference>
<evidence type="ECO:0000256" key="4">
    <source>
        <dbReference type="ARBA" id="ARBA00022837"/>
    </source>
</evidence>
<sequence length="2072" mass="217162">MAKDQPATEVADENKLQSEDRHRIEDAAFENDRDALKKARDEEKPAIEGGDNSGDYANLHFGEQNLYEPEAVDEGRTNESQIGPIASPSLASDGATQDEVGIDPDGLQGHAPNHALYPAELPDTLPLPDETTDGEAFQDSRVPEILDATVASGLTEAPQLAGDGVEERSFNKTPQAARLTADRTNTDTTTDNGAEEGNQGAGGAIPEDTLAGDGGDEGEINEPTANLSPTDIILDGGSASENLAGALVAHLSADDPDRGDTSAFTLIRDDSGLFELVGDTLQLKDDAAFDYEVQSSYDVTLGVTDSAGNTFEKTVSIHVENVNEAPTDIGLSSFTIAENVDGGVVGDLSVLDPDAGEGFSFTVSDDRFEVVGNQLKLKDGVALDAETTAPFNVNIMATDSGGLTINGDFTVSVLDQNEAPVIEVIHEAGLRASYYNIGHSLSDLDEVDFDAEPDARGVVDSLNYMTGQESFWDGAPGDYFAAKYEGNLVVNEGGSYTFNMASDDGSMLFIDGVAVLDNDGLHGTRTRTVTVDLDSGSHDIEIRYFENGGSQTLQLSWSGPDTGGVTEVIGGDSFEYGASIDNLTLDDDSAGAVVARLSVSDPDIGDTHTYSVNDDRFEVVDEGGGTYLKLKDGVAVDYEVESALNVEVTVTDAGGASNTLNFPITVIDTNHAPSIELMGGEGLRASYYNIGHSLSDLDQVDFNAAPDAEGIVDSLNYMAGQESFWDGAPGDYFAAKYEGQILVEEGGVYTFNMASDDGSMLFIDGVAVLDNDGLHSTRTRTVSVDLDSGSHDIEVRYFENGGSQTLQLSWSGPDTNGITEVIGSETYRLPGFEDTDRLGLTENAEGDIAAHLTISDIENDSVSITVDDERFEVVNDSDGYVLKLKDGVHVNYEAESEISVTVTATDAHGESSTQSFSIPVLNVDETPVNFTLSADDSVGSLSLNQDGGTDDAVIASDLAGFPTNALTVEVRFSSEQTDVGNGTPLFSYAASDGSDNEALIWLEGSSGNMHIFLAGQKINTGVPNASLLDGEEHQVSFTWDQVSNELHVYVDGESAFDATINIRDLKAGGTLVLGQEQDSEGGGFVTGQVFEGEIAEVRIFDYARSESEIADNTGVSIADPETEPGLTNNWVMNEASGGVIEDLVGTDDFQLVNGAHVEGGAIFDTPTVLENNPGAIAGTLSATDPDTGAPIDAFAIVNDPSGAFEIVGNEVKLKDGISLDYESQSSYELTIEAKGPDGETAQQTFTVAVANQDEAPVDFNLDPAAAVKVLSLNQDGGVDDAAISSELAGFPTDALTVEVRFSSDQTDVGGGAPLLSYAANDGSNNEALLFLEGASGTLQVYIAGQKINTGVTNQSLLDGQEHQVSFTWDQDSNELHVYVDGEAAFDTTVNIRDLKAGGTVSFGQEQDAEAGGFDSNQVFEGEIAEVRIFDYARSEAEIAEHNGTPIGDPETEPGLINNWLMNEAENGEIADLVGVDNLVLVNGASIQNSVISDIPLVSENDPGAVVGFLTANDSVTGDPVSTFEISNDPSGYFEIVGNQLKLKDGVALDYEEAQSFEVSIEAVGDSGEATLMTVTVQVGDIAEPNEIPGTEGTDRLISTSADEIISGGAGEDTVVYSGNRADYTITQETETTYRVTDNRPDSPDGADIVYSTENFEFADQTISAENILNAPPTDIALGLSTSTVSKNASVSDAEINVADGGGADTAQVDLSGVVDGSAEITVSFGVIDNSFELVVNGESLTGETIQLQSNVYDASNQALLQFGDGGAIDSPWVANSDGSPRLIAHITSEGVEILATRTPSSGEYEAMTIINGDFTTPSFVDGVNTVTVINPDDDGPDGLNATVSARYDEVVEGPVSGEEGALVGSLSSSDADAVAAPAYTIVDDASGLFEISGDQLKVKDGMSLDYDAQQSHDITVEVMDEHGAIYQETLTIDVQEASAASEHVYGDAGDNVLNGGAGGDIIYGGAGNDSITGGAGDDVMNGGDGSDVFVYEMGDGSDVISGGAGWTDIIDLNDGATMSLGEYGSDWTVQLTEGAITSETDGNLVFTDDAHGVISLSDGSEINFADIEQLTY</sequence>
<proteinExistence type="predicted"/>
<evidence type="ECO:0000313" key="12">
    <source>
        <dbReference type="Proteomes" id="UP001596116"/>
    </source>
</evidence>
<name>A0ABW1L1V6_9PROT</name>
<evidence type="ECO:0000313" key="11">
    <source>
        <dbReference type="EMBL" id="MFC6036912.1"/>
    </source>
</evidence>
<evidence type="ECO:0000259" key="9">
    <source>
        <dbReference type="PROSITE" id="PS51820"/>
    </source>
</evidence>
<dbReference type="Pfam" id="PF07691">
    <property type="entry name" value="PA14"/>
    <property type="match status" value="2"/>
</dbReference>
<dbReference type="Pfam" id="PF13385">
    <property type="entry name" value="Laminin_G_3"/>
    <property type="match status" value="2"/>
</dbReference>
<feature type="domain" description="PA14" evidence="9">
    <location>
        <begin position="425"/>
        <end position="573"/>
    </location>
</feature>
<keyword evidence="12" id="KW-1185">Reference proteome</keyword>
<feature type="compositionally biased region" description="Basic and acidic residues" evidence="7">
    <location>
        <begin position="12"/>
        <end position="46"/>
    </location>
</feature>
<dbReference type="InterPro" id="IPR018511">
    <property type="entry name" value="Hemolysin-typ_Ca-bd_CS"/>
</dbReference>
<keyword evidence="3" id="KW-0732">Signal</keyword>
<dbReference type="SMART" id="SM00560">
    <property type="entry name" value="LamGL"/>
    <property type="match status" value="1"/>
</dbReference>
<dbReference type="Gene3D" id="2.60.120.200">
    <property type="match status" value="2"/>
</dbReference>
<evidence type="ECO:0000256" key="6">
    <source>
        <dbReference type="ARBA" id="ARBA00023180"/>
    </source>
</evidence>